<dbReference type="Pfam" id="PF00668">
    <property type="entry name" value="Condensation"/>
    <property type="match status" value="1"/>
</dbReference>
<dbReference type="InterPro" id="IPR042099">
    <property type="entry name" value="ANL_N_sf"/>
</dbReference>
<dbReference type="Pfam" id="PF00550">
    <property type="entry name" value="PP-binding"/>
    <property type="match status" value="2"/>
</dbReference>
<dbReference type="Pfam" id="PF13193">
    <property type="entry name" value="AMP-binding_C"/>
    <property type="match status" value="2"/>
</dbReference>
<dbReference type="Gene3D" id="3.30.559.10">
    <property type="entry name" value="Chloramphenicol acetyltransferase-like domain"/>
    <property type="match status" value="1"/>
</dbReference>
<dbReference type="Pfam" id="PF00975">
    <property type="entry name" value="Thioesterase"/>
    <property type="match status" value="1"/>
</dbReference>
<dbReference type="SUPFAM" id="SSF52777">
    <property type="entry name" value="CoA-dependent acyltransferases"/>
    <property type="match status" value="3"/>
</dbReference>
<keyword evidence="3" id="KW-0597">Phosphoprotein</keyword>
<evidence type="ECO:0000256" key="3">
    <source>
        <dbReference type="ARBA" id="ARBA00022553"/>
    </source>
</evidence>
<keyword evidence="2" id="KW-0596">Phosphopantetheine</keyword>
<dbReference type="InterPro" id="IPR010071">
    <property type="entry name" value="AA_adenyl_dom"/>
</dbReference>
<evidence type="ECO:0000256" key="2">
    <source>
        <dbReference type="ARBA" id="ARBA00022450"/>
    </source>
</evidence>
<dbReference type="CDD" id="cd05930">
    <property type="entry name" value="A_NRPS"/>
    <property type="match status" value="2"/>
</dbReference>
<dbReference type="SMART" id="SM00824">
    <property type="entry name" value="PKS_TE"/>
    <property type="match status" value="1"/>
</dbReference>
<feature type="region of interest" description="Disordered" evidence="4">
    <location>
        <begin position="725"/>
        <end position="745"/>
    </location>
</feature>
<name>A0ABQ4JH18_9ACTN</name>
<protein>
    <submittedName>
        <fullName evidence="6">Non-ribosomal peptide synthetase</fullName>
    </submittedName>
</protein>
<evidence type="ECO:0000256" key="1">
    <source>
        <dbReference type="ARBA" id="ARBA00001957"/>
    </source>
</evidence>
<dbReference type="Gene3D" id="3.30.300.30">
    <property type="match status" value="2"/>
</dbReference>
<dbReference type="SUPFAM" id="SSF47336">
    <property type="entry name" value="ACP-like"/>
    <property type="match status" value="2"/>
</dbReference>
<dbReference type="Gene3D" id="2.30.38.10">
    <property type="entry name" value="Luciferase, Domain 3"/>
    <property type="match status" value="1"/>
</dbReference>
<keyword evidence="7" id="KW-1185">Reference proteome</keyword>
<dbReference type="InterPro" id="IPR045851">
    <property type="entry name" value="AMP-bd_C_sf"/>
</dbReference>
<evidence type="ECO:0000313" key="7">
    <source>
        <dbReference type="Proteomes" id="UP000653076"/>
    </source>
</evidence>
<dbReference type="Gene3D" id="1.10.1200.10">
    <property type="entry name" value="ACP-like"/>
    <property type="match status" value="2"/>
</dbReference>
<gene>
    <name evidence="6" type="ORF">Vqi01_39240</name>
</gene>
<dbReference type="InterPro" id="IPR025110">
    <property type="entry name" value="AMP-bd_C"/>
</dbReference>
<dbReference type="NCBIfam" id="TIGR01733">
    <property type="entry name" value="AA-adenyl-dom"/>
    <property type="match status" value="2"/>
</dbReference>
<dbReference type="InterPro" id="IPR006162">
    <property type="entry name" value="Ppantetheine_attach_site"/>
</dbReference>
<dbReference type="InterPro" id="IPR020459">
    <property type="entry name" value="AMP-binding"/>
</dbReference>
<dbReference type="SUPFAM" id="SSF56801">
    <property type="entry name" value="Acetyl-CoA synthetase-like"/>
    <property type="match status" value="2"/>
</dbReference>
<evidence type="ECO:0000259" key="5">
    <source>
        <dbReference type="PROSITE" id="PS50075"/>
    </source>
</evidence>
<sequence>MTTMVQVHHALNQHPEQADFWRAEIARNPESTVLTRDWLGQLSERPEGRLRGRLDESARHAAGRITRGDADLETVLHLAVLAVVAARATDCESVWVLADGARGVLPLSVTVDGAATARGLLSQVRASYLAALQSADVPVQALFDEAGLAPSDLLVGVGTEEDRPERALRLRIDPVGGDVEIRYRSDLFAEVTASRLLAAYIRIHAALVADVERPLAPLLAADDAERALLRGFNDTDYDYPAPVPLHRFLERQAALVPDRVAIVDDGTSFDRLNRRANRIAHRLAELSVPPRTVIGVCLPRSVESLTAMYGVLKAGGAYLPIDPTLPPARIAYLIEHSGATTVIGDDASRPLVGPEVNFLHVAGPETADQPEENPDVEVGPDDLAYVIYTSGSTGRPKGVMIEHRAIVNRLLWMQRRFPLGTDDVILHKTPISFDVSVWEIFWWSIAGCAVAVLPSGQEKNPELVAERVAASGATTMHFVPSMLEAFLQYRSAAGTRAGLDTLRLVIASGEALTPLQVSLFKQVLPNAELHNLYGPTEAAVDVSWFDCAEADPRRSVPIGSPIDNIRLHVLTRTGATAAIGTPGELCIAGVGLARGYLNAPELTADRFVPHPELAGERVYRTGDLARWLPDGTIEYLGRIDNQVKIRGYRIELGEIEHVAQRDASVMECAVAAVEDGSGDRVLCAYLVVGGDYQESRLLNLLREQLPPYMVPQFLMLVPEIPTSHNGKRDLRRLPQPERTRAGQEHVAARTEIEKTLVAIWEEALGVGGVGVTDDFFSLGGDSIKFIRVLAGARAAGLSFSFQDLFAHPVIAELAGVVTTAEAGSDRTGEQPFALLDAADRERLPAGVVDAYPLSALQEGLMFETLGRAESGLYHDVATYHVAETIDVTAFRVALEAVVARHPALRTSFHVAGYSRPLQLVHREVPLPLTVVDLTGAGTAEQDAALDRLHEEELARGFEPGATDLVRVHVYLLGERGSWYTLSYHAALLDGWSVGTLNRDLFDAYLTVRDGGRPELASGSVSYPDFLRLEQAAQQSSEQRQFWLEHLDGAEVCRISTAETPPATGPGVVFHDVPVSAEVSDGIRRLAERLRVPVKSVLMAAHLVVLGLVSGTDDVITGYEHSGRPEELGGENVVAQFLNTIPFRLPDLAGSWADIIRSVYRTELGLLPYRRYPIADIIRLREGRQTPFDAVFNFTHFHVLKDLSEGRGFDLVRSRITSRTEFPFRAEFWQDALSDEVGLALHYDPRRFHPDQVARIAGYYGRALEALVGNEDADHRAVSLLSPAELHRLTEELQGRNRELPAGTVLDAVAQTVERWPDTVAVRDGSAQLTYRELDRASRAVAGILHRAGVGRGDVVALAMDRGLIWAVSVLAVLRRGAVYLPLDVSGPSARVAGMVETSGSRYVLTTDEPAESTLSGLPAQIIRVGAADLADGEPAGPDEVVGPDDPAYVIFTSGSTGTPKGALIHHRGMLNHLIAKVDDLELSAADRVAQVAGQTFDISVWQLLSAWLVGGRTVVIGNDAVADPRTFLGQIAEERITILEVVPSYLDALLTELDARPVELTDLRWTMVTGEALPPRLTQRWFARSDVPLINAYGPTEASDDVTHHVMTEPVVGDRTPVGRAIANTGVYVLRARGGFAPLGTYGEIWVTGTGVGLGYVNDPDRTAAAFRENTIDERSRWMYRTGDVGRWLPAGFLDCAGRDDQQVKVRGHRIELSEIEVALTRLPGVDQAVVVLAGSGTRARLVAHLTGPGPNRLDTVRSGLAELLPPQMLPDAVVHRDEFPLTRNGKVDRAALVAETVEDQARTVVQPPADDRERAAVEAFAAVLGVPTDSIGVQDNFFDLGGHSLAAMRVATLLGVGVRDLLSRPTASLLAELLEPPGGDLRAAGRDLLLELGSGGRAEDDAVTLVCVPFAGGGAVSYLPLARALRERDPAIRVLGVDLPARDRGDRRAQVPAGQLVADLAGEIVGRVRGPVALLGHSAGATLALATAARLDRAGTPVRHLFLVGSVLHSTEPQRATAADSPSDADIRDFLARITRLDGLAGLPEDGWADLAAAFRYDAGCSRALGAELVRTGTVLDGPATLLFGSDDPVVTGTPAPDAGWRVLAPRIEVSVLNGGGHYLNTTRPRELADRIAERLGD</sequence>
<dbReference type="InterPro" id="IPR009081">
    <property type="entry name" value="PP-bd_ACP"/>
</dbReference>
<dbReference type="PANTHER" id="PTHR45527:SF1">
    <property type="entry name" value="FATTY ACID SYNTHASE"/>
    <property type="match status" value="1"/>
</dbReference>
<feature type="domain" description="Carrier" evidence="5">
    <location>
        <begin position="747"/>
        <end position="821"/>
    </location>
</feature>
<dbReference type="PROSITE" id="PS00012">
    <property type="entry name" value="PHOSPHOPANTETHEINE"/>
    <property type="match status" value="2"/>
</dbReference>
<dbReference type="InterPro" id="IPR036736">
    <property type="entry name" value="ACP-like_sf"/>
</dbReference>
<dbReference type="NCBIfam" id="NF003417">
    <property type="entry name" value="PRK04813.1"/>
    <property type="match status" value="2"/>
</dbReference>
<dbReference type="PANTHER" id="PTHR45527">
    <property type="entry name" value="NONRIBOSOMAL PEPTIDE SYNTHETASE"/>
    <property type="match status" value="1"/>
</dbReference>
<dbReference type="Gene3D" id="3.40.50.980">
    <property type="match status" value="2"/>
</dbReference>
<evidence type="ECO:0000313" key="6">
    <source>
        <dbReference type="EMBL" id="GIJ28762.1"/>
    </source>
</evidence>
<dbReference type="InterPro" id="IPR020802">
    <property type="entry name" value="TesA-like"/>
</dbReference>
<dbReference type="PRINTS" id="PR00154">
    <property type="entry name" value="AMPBINDING"/>
</dbReference>
<comment type="cofactor">
    <cofactor evidence="1">
        <name>pantetheine 4'-phosphate</name>
        <dbReference type="ChEBI" id="CHEBI:47942"/>
    </cofactor>
</comment>
<feature type="compositionally biased region" description="Basic and acidic residues" evidence="4">
    <location>
        <begin position="726"/>
        <end position="745"/>
    </location>
</feature>
<feature type="domain" description="Carrier" evidence="5">
    <location>
        <begin position="1808"/>
        <end position="1890"/>
    </location>
</feature>
<organism evidence="6 7">
    <name type="scientific">Micromonospora qiuiae</name>
    <dbReference type="NCBI Taxonomy" id="502268"/>
    <lineage>
        <taxon>Bacteria</taxon>
        <taxon>Bacillati</taxon>
        <taxon>Actinomycetota</taxon>
        <taxon>Actinomycetes</taxon>
        <taxon>Micromonosporales</taxon>
        <taxon>Micromonosporaceae</taxon>
        <taxon>Micromonospora</taxon>
    </lineage>
</organism>
<dbReference type="InterPro" id="IPR001031">
    <property type="entry name" value="Thioesterase"/>
</dbReference>
<reference evidence="6 7" key="1">
    <citation type="submission" date="2021-01" db="EMBL/GenBank/DDBJ databases">
        <title>Whole genome shotgun sequence of Verrucosispora qiuiae NBRC 106684.</title>
        <authorList>
            <person name="Komaki H."/>
            <person name="Tamura T."/>
        </authorList>
    </citation>
    <scope>NUCLEOTIDE SEQUENCE [LARGE SCALE GENOMIC DNA]</scope>
    <source>
        <strain evidence="6 7">NBRC 106684</strain>
    </source>
</reference>
<accession>A0ABQ4JH18</accession>
<dbReference type="InterPro" id="IPR000873">
    <property type="entry name" value="AMP-dep_synth/lig_dom"/>
</dbReference>
<dbReference type="PROSITE" id="PS00455">
    <property type="entry name" value="AMP_BINDING"/>
    <property type="match status" value="2"/>
</dbReference>
<dbReference type="EMBL" id="BOPC01000054">
    <property type="protein sequence ID" value="GIJ28762.1"/>
    <property type="molecule type" value="Genomic_DNA"/>
</dbReference>
<dbReference type="InterPro" id="IPR029058">
    <property type="entry name" value="AB_hydrolase_fold"/>
</dbReference>
<dbReference type="InterPro" id="IPR001242">
    <property type="entry name" value="Condensation_dom"/>
</dbReference>
<dbReference type="Proteomes" id="UP000653076">
    <property type="component" value="Unassembled WGS sequence"/>
</dbReference>
<dbReference type="SUPFAM" id="SSF53474">
    <property type="entry name" value="alpha/beta-Hydrolases"/>
    <property type="match status" value="1"/>
</dbReference>
<dbReference type="Gene3D" id="3.40.50.1820">
    <property type="entry name" value="alpha/beta hydrolase"/>
    <property type="match status" value="1"/>
</dbReference>
<dbReference type="PROSITE" id="PS50075">
    <property type="entry name" value="CARRIER"/>
    <property type="match status" value="2"/>
</dbReference>
<dbReference type="InterPro" id="IPR020845">
    <property type="entry name" value="AMP-binding_CS"/>
</dbReference>
<dbReference type="Gene3D" id="3.30.559.30">
    <property type="entry name" value="Nonribosomal peptide synthetase, condensation domain"/>
    <property type="match status" value="2"/>
</dbReference>
<evidence type="ECO:0000256" key="4">
    <source>
        <dbReference type="SAM" id="MobiDB-lite"/>
    </source>
</evidence>
<dbReference type="InterPro" id="IPR023213">
    <property type="entry name" value="CAT-like_dom_sf"/>
</dbReference>
<proteinExistence type="predicted"/>
<dbReference type="Gene3D" id="3.40.50.12780">
    <property type="entry name" value="N-terminal domain of ligase-like"/>
    <property type="match status" value="1"/>
</dbReference>
<comment type="caution">
    <text evidence="6">The sequence shown here is derived from an EMBL/GenBank/DDBJ whole genome shotgun (WGS) entry which is preliminary data.</text>
</comment>
<dbReference type="Pfam" id="PF00501">
    <property type="entry name" value="AMP-binding"/>
    <property type="match status" value="2"/>
</dbReference>